<protein>
    <submittedName>
        <fullName evidence="7">Recombinase B</fullName>
    </submittedName>
</protein>
<keyword evidence="1" id="KW-0547">Nucleotide-binding</keyword>
<dbReference type="SUPFAM" id="SSF53098">
    <property type="entry name" value="Ribonuclease H-like"/>
    <property type="match status" value="1"/>
</dbReference>
<dbReference type="GO" id="GO:0016787">
    <property type="term" value="F:hydrolase activity"/>
    <property type="evidence" value="ECO:0007669"/>
    <property type="project" value="UniProtKB-KW"/>
</dbReference>
<evidence type="ECO:0000313" key="7">
    <source>
        <dbReference type="EMBL" id="VEG57193.1"/>
    </source>
</evidence>
<organism evidence="7 8">
    <name type="scientific">Mycolicibacterium aurum</name>
    <name type="common">Mycobacterium aurum</name>
    <dbReference type="NCBI Taxonomy" id="1791"/>
    <lineage>
        <taxon>Bacteria</taxon>
        <taxon>Bacillati</taxon>
        <taxon>Actinomycetota</taxon>
        <taxon>Actinomycetes</taxon>
        <taxon>Mycobacteriales</taxon>
        <taxon>Mycobacteriaceae</taxon>
        <taxon>Mycolicibacterium</taxon>
    </lineage>
</organism>
<dbReference type="Gene3D" id="3.40.50.300">
    <property type="entry name" value="P-loop containing nucleotide triphosphate hydrolases"/>
    <property type="match status" value="2"/>
</dbReference>
<dbReference type="InterPro" id="IPR019993">
    <property type="entry name" value="RecB_nuclease_TM0106_put"/>
</dbReference>
<keyword evidence="2" id="KW-0378">Hydrolase</keyword>
<dbReference type="GO" id="GO:0005524">
    <property type="term" value="F:ATP binding"/>
    <property type="evidence" value="ECO:0007669"/>
    <property type="project" value="UniProtKB-KW"/>
</dbReference>
<dbReference type="SUPFAM" id="SSF52540">
    <property type="entry name" value="P-loop containing nucleoside triphosphate hydrolases"/>
    <property type="match status" value="1"/>
</dbReference>
<name>A0A3S4S0U6_MYCAU</name>
<dbReference type="CDD" id="cd18808">
    <property type="entry name" value="SF1_C_Upf1"/>
    <property type="match status" value="1"/>
</dbReference>
<dbReference type="Pfam" id="PF13604">
    <property type="entry name" value="AAA_30"/>
    <property type="match status" value="1"/>
</dbReference>
<evidence type="ECO:0000313" key="8">
    <source>
        <dbReference type="Proteomes" id="UP000279306"/>
    </source>
</evidence>
<dbReference type="CDD" id="cd17934">
    <property type="entry name" value="DEXXQc_Upf1-like"/>
    <property type="match status" value="1"/>
</dbReference>
<dbReference type="EMBL" id="LR134356">
    <property type="protein sequence ID" value="VEG57193.1"/>
    <property type="molecule type" value="Genomic_DNA"/>
</dbReference>
<dbReference type="InterPro" id="IPR027417">
    <property type="entry name" value="P-loop_NTPase"/>
</dbReference>
<reference evidence="7 8" key="1">
    <citation type="submission" date="2018-12" db="EMBL/GenBank/DDBJ databases">
        <authorList>
            <consortium name="Pathogen Informatics"/>
        </authorList>
    </citation>
    <scope>NUCLEOTIDE SEQUENCE [LARGE SCALE GENOMIC DNA]</scope>
    <source>
        <strain evidence="7 8">NCTC10437</strain>
    </source>
</reference>
<keyword evidence="4" id="KW-0067">ATP-binding</keyword>
<gene>
    <name evidence="7" type="ORF">NCTC10437_04200</name>
</gene>
<dbReference type="KEGG" id="mauu:NCTC10437_04200"/>
<dbReference type="OrthoDB" id="9757917at2"/>
<feature type="domain" description="DNA2/NAM7 helicase-like C-terminal" evidence="5">
    <location>
        <begin position="935"/>
        <end position="1111"/>
    </location>
</feature>
<dbReference type="PANTHER" id="PTHR43788">
    <property type="entry name" value="DNA2/NAM7 HELICASE FAMILY MEMBER"/>
    <property type="match status" value="1"/>
</dbReference>
<dbReference type="InterPro" id="IPR012337">
    <property type="entry name" value="RNaseH-like_sf"/>
</dbReference>
<evidence type="ECO:0000259" key="5">
    <source>
        <dbReference type="Pfam" id="PF13087"/>
    </source>
</evidence>
<dbReference type="STRING" id="1791.GCA_001049355_03525"/>
<dbReference type="Pfam" id="PF13482">
    <property type="entry name" value="RNase_H_2"/>
    <property type="match status" value="1"/>
</dbReference>
<keyword evidence="3" id="KW-0347">Helicase</keyword>
<dbReference type="GO" id="GO:0043139">
    <property type="term" value="F:5'-3' DNA helicase activity"/>
    <property type="evidence" value="ECO:0007669"/>
    <property type="project" value="TreeGrafter"/>
</dbReference>
<dbReference type="NCBIfam" id="TIGR03491">
    <property type="entry name" value="TM0106 family RecB-like putative nuclease"/>
    <property type="match status" value="1"/>
</dbReference>
<accession>A0A3S4S0U6</accession>
<dbReference type="Pfam" id="PF13087">
    <property type="entry name" value="AAA_12"/>
    <property type="match status" value="1"/>
</dbReference>
<evidence type="ECO:0000256" key="1">
    <source>
        <dbReference type="ARBA" id="ARBA00022741"/>
    </source>
</evidence>
<dbReference type="InterPro" id="IPR038720">
    <property type="entry name" value="YprB_RNase_H-like_dom"/>
</dbReference>
<evidence type="ECO:0000256" key="2">
    <source>
        <dbReference type="ARBA" id="ARBA00022801"/>
    </source>
</evidence>
<dbReference type="PANTHER" id="PTHR43788:SF8">
    <property type="entry name" value="DNA-BINDING PROTEIN SMUBP-2"/>
    <property type="match status" value="1"/>
</dbReference>
<feature type="domain" description="YprB ribonuclease H-like" evidence="6">
    <location>
        <begin position="318"/>
        <end position="505"/>
    </location>
</feature>
<dbReference type="InterPro" id="IPR047187">
    <property type="entry name" value="SF1_C_Upf1"/>
</dbReference>
<evidence type="ECO:0000259" key="6">
    <source>
        <dbReference type="Pfam" id="PF13482"/>
    </source>
</evidence>
<dbReference type="AlphaFoldDB" id="A0A3S4S0U6"/>
<proteinExistence type="predicted"/>
<keyword evidence="8" id="KW-1185">Reference proteome</keyword>
<sequence length="1143" mass="125392">MFVASDDGEARVIYSASDLAAAARCEYALLRSFDARLGWGPDVSGDDDLLARTASLGDQHEQRHLDTLRLDADVAVIGRPRYSVPGLTAAARQTLQAIERRAPIIYQAAMFDGRFVGFADFLVLEDTPDGQRYRLRDTKLARSVKVEALLQLAAYAQTLTDAGVPVAPEVDLVLGDGAAVSYPVDELLPVYRPRRDALQNLLDGHLAGGRPVTWEDLHVRACFRCSECEPEVRAHDDLLLVAGMRVSQRARLIDAGITTVHDLAAHEGPVPELSKRTVSALSAQARLQIADRVDHKPPYELADPQPLMVLPDADKGDLFFDFEGDPLWTTDGHDWGLEYLWGVLTMADDFHPYWAHDRAEERQALKDFLAMVRKQRRRHPGMHIYHYAAYEKSTLLRLAGRYGEGERQIDELLRDGVLVDLYPLVRKSIRVGTENYSIKSLEPLYMGNELRDGEVTTATASITEYARYCALRDEGRLDEAATVLKEIEEYNRYDCRSTRRLRDWLMARAIESGVPPRGPVKASGPVDTRDVVVDDVEKKLLKFAGDGIEARTAEQTAVAMLAAAKGFHKREDKPFWWGHFDRVNNPVDEWADDSSVFVAERHEIVADWHKPPKARKMQRRVLLTGEIASGELAGDMYGLYDPPSPAGMSDDPDRRGFGNVTVLECDDPEVPTQVLIVEKSSAESVFDQVPFALTPGRPIPTTTLAESIADTAGLVAAGLPNLPADGLADILLRRAPRTRSGGPLPRSGAVVDDITAALLDLDSSYLAVHGPPGTGKTYTSAQVIATLVTEHTWSVGVVAQSHAVVENLFTGILEAGVDGARIGKKRHTAAGAGWTELDRDDYAGFLCQDGCVVGGTAWDFANANKFGRDSLDLLVIEEAGQFSLANTVAVARAARNLLLLGDPQQLPQVSQGTHPEPVDGSALGWLVDGHHTLPPERGYFLDRSYRMHPEVCRAVSRLSYDGRLLSEEDVTTARRLDGVTPGVRMLAVDHLGNSTESPEEAEAIVAEIQRLLAKPWTDEKGTRPLAQNDVLIVTPYNAQVVQVRRRLDAAGLTDVRAGTVDKFQGQQAPVVFVSMTASSIDDVPRGISFLLNRNRLNVAVSRAKYLAVIVRSEQLTEYLPATPDRLVELGAFLSLPTCDTPAG</sequence>
<dbReference type="RefSeq" id="WP_048633402.1">
    <property type="nucleotide sequence ID" value="NZ_CVQQ01000011.1"/>
</dbReference>
<evidence type="ECO:0000256" key="4">
    <source>
        <dbReference type="ARBA" id="ARBA00022840"/>
    </source>
</evidence>
<dbReference type="Proteomes" id="UP000279306">
    <property type="component" value="Chromosome"/>
</dbReference>
<evidence type="ECO:0000256" key="3">
    <source>
        <dbReference type="ARBA" id="ARBA00022806"/>
    </source>
</evidence>
<dbReference type="InterPro" id="IPR050534">
    <property type="entry name" value="Coronavir_polyprotein_1ab"/>
</dbReference>
<dbReference type="InterPro" id="IPR041679">
    <property type="entry name" value="DNA2/NAM7-like_C"/>
</dbReference>